<dbReference type="InterPro" id="IPR050882">
    <property type="entry name" value="Prepilin_peptidase/N-MTase"/>
</dbReference>
<evidence type="ECO:0000256" key="1">
    <source>
        <dbReference type="ARBA" id="ARBA00004651"/>
    </source>
</evidence>
<name>V2Y6W6_9FIRM</name>
<comment type="subcellular location">
    <subcellularLocation>
        <location evidence="1">Cell membrane</location>
        <topology evidence="1">Multi-pass membrane protein</topology>
    </subcellularLocation>
</comment>
<evidence type="ECO:0000256" key="2">
    <source>
        <dbReference type="ARBA" id="ARBA00005801"/>
    </source>
</evidence>
<dbReference type="Pfam" id="PF01478">
    <property type="entry name" value="Peptidase_A24"/>
    <property type="match status" value="1"/>
</dbReference>
<evidence type="ECO:0000313" key="10">
    <source>
        <dbReference type="EMBL" id="ESL04653.1"/>
    </source>
</evidence>
<keyword evidence="5 7" id="KW-1133">Transmembrane helix</keyword>
<dbReference type="Gene3D" id="1.20.120.1220">
    <property type="match status" value="1"/>
</dbReference>
<feature type="transmembrane region" description="Helical" evidence="7">
    <location>
        <begin position="147"/>
        <end position="169"/>
    </location>
</feature>
<dbReference type="eggNOG" id="COG1989">
    <property type="taxonomic scope" value="Bacteria"/>
</dbReference>
<comment type="caution">
    <text evidence="10">The sequence shown here is derived from an EMBL/GenBank/DDBJ whole genome shotgun (WGS) entry which is preliminary data.</text>
</comment>
<accession>V2Y6W6</accession>
<dbReference type="Proteomes" id="UP000018227">
    <property type="component" value="Unassembled WGS sequence"/>
</dbReference>
<evidence type="ECO:0000256" key="3">
    <source>
        <dbReference type="ARBA" id="ARBA00022475"/>
    </source>
</evidence>
<dbReference type="AlphaFoldDB" id="V2Y6W6"/>
<evidence type="ECO:0000256" key="4">
    <source>
        <dbReference type="ARBA" id="ARBA00022692"/>
    </source>
</evidence>
<evidence type="ECO:0000256" key="7">
    <source>
        <dbReference type="SAM" id="Phobius"/>
    </source>
</evidence>
<evidence type="ECO:0000313" key="11">
    <source>
        <dbReference type="Proteomes" id="UP000018227"/>
    </source>
</evidence>
<dbReference type="Pfam" id="PF06750">
    <property type="entry name" value="A24_N_bact"/>
    <property type="match status" value="1"/>
</dbReference>
<comment type="similarity">
    <text evidence="2">Belongs to the peptidase A24 family.</text>
</comment>
<feature type="transmembrane region" description="Helical" evidence="7">
    <location>
        <begin position="44"/>
        <end position="71"/>
    </location>
</feature>
<reference evidence="10 11" key="1">
    <citation type="submission" date="2013-06" db="EMBL/GenBank/DDBJ databases">
        <authorList>
            <person name="Weinstock G."/>
            <person name="Sodergren E."/>
            <person name="Clifton S."/>
            <person name="Fulton L."/>
            <person name="Fulton B."/>
            <person name="Courtney L."/>
            <person name="Fronick C."/>
            <person name="Harrison M."/>
            <person name="Strong C."/>
            <person name="Farmer C."/>
            <person name="Delahaunty K."/>
            <person name="Markovic C."/>
            <person name="Hall O."/>
            <person name="Minx P."/>
            <person name="Tomlinson C."/>
            <person name="Mitreva M."/>
            <person name="Nelson J."/>
            <person name="Hou S."/>
            <person name="Wollam A."/>
            <person name="Pepin K.H."/>
            <person name="Johnson M."/>
            <person name="Bhonagiri V."/>
            <person name="Nash W.E."/>
            <person name="Warren W."/>
            <person name="Chinwalla A."/>
            <person name="Mardis E.R."/>
            <person name="Wilson R.K."/>
        </authorList>
    </citation>
    <scope>NUCLEOTIDE SEQUENCE [LARGE SCALE GENOMIC DNA]</scope>
    <source>
        <strain evidence="10 11">ATCC 51271</strain>
    </source>
</reference>
<protein>
    <submittedName>
        <fullName evidence="10">Bacterial peptidase A24 protein</fullName>
    </submittedName>
</protein>
<keyword evidence="4 7" id="KW-0812">Transmembrane</keyword>
<proteinExistence type="inferred from homology"/>
<feature type="transmembrane region" description="Helical" evidence="7">
    <location>
        <begin position="83"/>
        <end position="101"/>
    </location>
</feature>
<dbReference type="STRING" id="592026.GCWU0000282_000040"/>
<keyword evidence="11" id="KW-1185">Reference proteome</keyword>
<dbReference type="EMBL" id="ACIL03000002">
    <property type="protein sequence ID" value="ESL04653.1"/>
    <property type="molecule type" value="Genomic_DNA"/>
</dbReference>
<sequence length="209" mass="23509">MTCGHKLSWFELVPLFSYIFLRGRCRKCKSRISPQYPIVEGINGFLYLLVFFINGFTVESVIFSLFTSALLVLTVIDWRTYEIPISINIFILVLGCLRVVLDFNHLRGYLIGFFAVSSVLFLIYILTKGRAIGGGDIKLMAVAGLLLGWQLVVLGFFIGCILASVIHIIRMKVSGADRVLAMGPYLSAGLFIAMLWGNNFINWYLNSFN</sequence>
<dbReference type="GO" id="GO:0004190">
    <property type="term" value="F:aspartic-type endopeptidase activity"/>
    <property type="evidence" value="ECO:0007669"/>
    <property type="project" value="InterPro"/>
</dbReference>
<feature type="domain" description="Prepilin type IV endopeptidase peptidase" evidence="8">
    <location>
        <begin position="65"/>
        <end position="166"/>
    </location>
</feature>
<dbReference type="PANTHER" id="PTHR30487:SF0">
    <property type="entry name" value="PREPILIN LEADER PEPTIDASE_N-METHYLTRANSFERASE-RELATED"/>
    <property type="match status" value="1"/>
</dbReference>
<dbReference type="PANTHER" id="PTHR30487">
    <property type="entry name" value="TYPE 4 PREPILIN-LIKE PROTEINS LEADER PEPTIDE-PROCESSING ENZYME"/>
    <property type="match status" value="1"/>
</dbReference>
<keyword evidence="3" id="KW-1003">Cell membrane</keyword>
<feature type="domain" description="Prepilin peptidase A24 N-terminal" evidence="9">
    <location>
        <begin position="2"/>
        <end position="52"/>
    </location>
</feature>
<feature type="transmembrane region" description="Helical" evidence="7">
    <location>
        <begin position="108"/>
        <end position="127"/>
    </location>
</feature>
<evidence type="ECO:0000256" key="6">
    <source>
        <dbReference type="ARBA" id="ARBA00023136"/>
    </source>
</evidence>
<dbReference type="GO" id="GO:0006465">
    <property type="term" value="P:signal peptide processing"/>
    <property type="evidence" value="ECO:0007669"/>
    <property type="project" value="TreeGrafter"/>
</dbReference>
<evidence type="ECO:0000259" key="8">
    <source>
        <dbReference type="Pfam" id="PF01478"/>
    </source>
</evidence>
<dbReference type="InterPro" id="IPR000045">
    <property type="entry name" value="Prepilin_IV_endopep_pep"/>
</dbReference>
<dbReference type="InterPro" id="IPR010627">
    <property type="entry name" value="Prepilin_pept_A24_N"/>
</dbReference>
<evidence type="ECO:0000259" key="9">
    <source>
        <dbReference type="Pfam" id="PF06750"/>
    </source>
</evidence>
<evidence type="ECO:0000256" key="5">
    <source>
        <dbReference type="ARBA" id="ARBA00022989"/>
    </source>
</evidence>
<organism evidence="10 11">
    <name type="scientific">Catonella morbi ATCC 51271</name>
    <dbReference type="NCBI Taxonomy" id="592026"/>
    <lineage>
        <taxon>Bacteria</taxon>
        <taxon>Bacillati</taxon>
        <taxon>Bacillota</taxon>
        <taxon>Clostridia</taxon>
        <taxon>Lachnospirales</taxon>
        <taxon>Lachnospiraceae</taxon>
        <taxon>Catonella</taxon>
    </lineage>
</organism>
<dbReference type="GO" id="GO:0005886">
    <property type="term" value="C:plasma membrane"/>
    <property type="evidence" value="ECO:0007669"/>
    <property type="project" value="UniProtKB-SubCell"/>
</dbReference>
<dbReference type="HOGENOM" id="CLU_057101_0_1_9"/>
<feature type="transmembrane region" description="Helical" evidence="7">
    <location>
        <begin position="181"/>
        <end position="205"/>
    </location>
</feature>
<keyword evidence="6 7" id="KW-0472">Membrane</keyword>
<gene>
    <name evidence="10" type="ORF">GCWU0000282_000040</name>
</gene>